<feature type="region of interest" description="Disordered" evidence="1">
    <location>
        <begin position="365"/>
        <end position="392"/>
    </location>
</feature>
<comment type="caution">
    <text evidence="2">The sequence shown here is derived from an EMBL/GenBank/DDBJ whole genome shotgun (WGS) entry which is preliminary data.</text>
</comment>
<organism evidence="2 3">
    <name type="scientific">Pleodorina starrii</name>
    <dbReference type="NCBI Taxonomy" id="330485"/>
    <lineage>
        <taxon>Eukaryota</taxon>
        <taxon>Viridiplantae</taxon>
        <taxon>Chlorophyta</taxon>
        <taxon>core chlorophytes</taxon>
        <taxon>Chlorophyceae</taxon>
        <taxon>CS clade</taxon>
        <taxon>Chlamydomonadales</taxon>
        <taxon>Volvocaceae</taxon>
        <taxon>Pleodorina</taxon>
    </lineage>
</organism>
<evidence type="ECO:0000313" key="3">
    <source>
        <dbReference type="Proteomes" id="UP001165080"/>
    </source>
</evidence>
<evidence type="ECO:0000256" key="1">
    <source>
        <dbReference type="SAM" id="MobiDB-lite"/>
    </source>
</evidence>
<feature type="compositionally biased region" description="Basic and acidic residues" evidence="1">
    <location>
        <begin position="182"/>
        <end position="196"/>
    </location>
</feature>
<keyword evidence="3" id="KW-1185">Reference proteome</keyword>
<feature type="compositionally biased region" description="Acidic residues" evidence="1">
    <location>
        <begin position="122"/>
        <end position="136"/>
    </location>
</feature>
<feature type="compositionally biased region" description="Polar residues" evidence="1">
    <location>
        <begin position="501"/>
        <end position="511"/>
    </location>
</feature>
<feature type="region of interest" description="Disordered" evidence="1">
    <location>
        <begin position="120"/>
        <end position="276"/>
    </location>
</feature>
<feature type="compositionally biased region" description="Low complexity" evidence="1">
    <location>
        <begin position="212"/>
        <end position="239"/>
    </location>
</feature>
<feature type="region of interest" description="Disordered" evidence="1">
    <location>
        <begin position="862"/>
        <end position="891"/>
    </location>
</feature>
<feature type="region of interest" description="Disordered" evidence="1">
    <location>
        <begin position="495"/>
        <end position="531"/>
    </location>
</feature>
<gene>
    <name evidence="2" type="primary">PLEST009839</name>
    <name evidence="2" type="ORF">PLESTB_000459900</name>
</gene>
<dbReference type="EMBL" id="BRXU01000004">
    <property type="protein sequence ID" value="GLC51043.1"/>
    <property type="molecule type" value="Genomic_DNA"/>
</dbReference>
<feature type="region of interest" description="Disordered" evidence="1">
    <location>
        <begin position="546"/>
        <end position="613"/>
    </location>
</feature>
<protein>
    <submittedName>
        <fullName evidence="2">Uncharacterized protein</fullName>
    </submittedName>
</protein>
<name>A0A9W6EZG7_9CHLO</name>
<feature type="compositionally biased region" description="Basic and acidic residues" evidence="1">
    <location>
        <begin position="11"/>
        <end position="45"/>
    </location>
</feature>
<sequence>MGSFKGNSRRGRQEHPSSERAERDSEPIRADGRADVRRRGRDDGSLRQCNSCGCTVPSSGWEQHVNGIRHRRNQASVTLMGEPGHMVRSIFEPDPADIPDTYRGKDPVALRAQQLRQLMVSPDDDDDDDDDMYDSAEQEHQRHRRYHQPPRQQQPHPRRPADQPASIHPQARPALPQRRRPHSDAFAELQARREQRLLAGGRAAVPPPPAPSDSSSASSSSGSGSSSTSSSSSEATISDSDLEFNATGRRSPRSSARQPSAACQPQPLSLHHARPPRAAAAAAVRSARSAWCPDEAQVSGLVAAVRREAVHHTGLGPLYQAVVGQLDAAALRRRGAVELLGERLERYRRRLDAWLRQQQQQQQQLQQQQEQQQRHRDGKGLGEQVAGGGGGGVAGPGVAVAAAAPSGPAANAGGRGGDVATGRPSDSGSDSDDISGHSGSDEDISSGSERMAARRGPDRAAVGVTGQPAQRRRQRWRRPYLRLGPAELLLLSIHPGASSGGPETTMTQPGAVSQAAAGGRYGRGSGSTAASASAPVYGTMIGTGGGAARRAQGPPGASTRPFMQQPAAAATAADCRRRNPPLYQQPRPGAAPAVPRPAAGKVPLPSAAQSVPAPAPPLRHLYLEVPFKPHGREAAAYATAMGVLLAALRRERGRNGGSSGSGGEPRGGGGRWTGLEAFGLRFSREDYLQVLAQGGASRLAPLESLWQLAPALVQLMQACTGCLRELRLCCPPGLLGAEQVESLQRAAVDPRLRNQRRLAVLMGSHARLGAASPLHSLPREVVEVLLDLALPRSPHKLVLGLRKWMPGSAGGQHRRRAAAPEAGAAAAAAAAGVGGGGLAAAAGGGGAVVGDVWAAPAAAAGPLPPPQQLQHAGPGMGAGAAAAAAAQQQQQLPLDVRVAARHAARR</sequence>
<feature type="region of interest" description="Disordered" evidence="1">
    <location>
        <begin position="406"/>
        <end position="477"/>
    </location>
</feature>
<feature type="compositionally biased region" description="Low complexity" evidence="1">
    <location>
        <begin position="548"/>
        <end position="557"/>
    </location>
</feature>
<feature type="compositionally biased region" description="Low complexity" evidence="1">
    <location>
        <begin position="868"/>
        <end position="891"/>
    </location>
</feature>
<dbReference type="Proteomes" id="UP001165080">
    <property type="component" value="Unassembled WGS sequence"/>
</dbReference>
<feature type="compositionally biased region" description="Low complexity" evidence="1">
    <location>
        <begin position="586"/>
        <end position="612"/>
    </location>
</feature>
<dbReference type="OrthoDB" id="552279at2759"/>
<reference evidence="2 3" key="1">
    <citation type="journal article" date="2023" name="Commun. Biol.">
        <title>Reorganization of the ancestral sex-determining regions during the evolution of trioecy in Pleodorina starrii.</title>
        <authorList>
            <person name="Takahashi K."/>
            <person name="Suzuki S."/>
            <person name="Kawai-Toyooka H."/>
            <person name="Yamamoto K."/>
            <person name="Hamaji T."/>
            <person name="Ootsuki R."/>
            <person name="Yamaguchi H."/>
            <person name="Kawachi M."/>
            <person name="Higashiyama T."/>
            <person name="Nozaki H."/>
        </authorList>
    </citation>
    <scope>NUCLEOTIDE SEQUENCE [LARGE SCALE GENOMIC DNA]</scope>
    <source>
        <strain evidence="2 3">NIES-4479</strain>
    </source>
</reference>
<evidence type="ECO:0000313" key="2">
    <source>
        <dbReference type="EMBL" id="GLC51043.1"/>
    </source>
</evidence>
<feature type="compositionally biased region" description="Low complexity" evidence="1">
    <location>
        <begin position="253"/>
        <end position="267"/>
    </location>
</feature>
<feature type="region of interest" description="Disordered" evidence="1">
    <location>
        <begin position="1"/>
        <end position="51"/>
    </location>
</feature>
<proteinExistence type="predicted"/>
<accession>A0A9W6EZG7</accession>
<dbReference type="AlphaFoldDB" id="A0A9W6EZG7"/>